<dbReference type="EMBL" id="JOWA01000091">
    <property type="protein sequence ID" value="KEZ43672.1"/>
    <property type="molecule type" value="Genomic_DNA"/>
</dbReference>
<dbReference type="KEGG" id="sapo:SAPIO_CDS4285"/>
<evidence type="ECO:0000256" key="2">
    <source>
        <dbReference type="ARBA" id="ARBA00007049"/>
    </source>
</evidence>
<accession>A0A084G8L0</accession>
<dbReference type="GO" id="GO:0030026">
    <property type="term" value="P:intracellular manganese ion homeostasis"/>
    <property type="evidence" value="ECO:0007669"/>
    <property type="project" value="InterPro"/>
</dbReference>
<feature type="transmembrane region" description="Helical" evidence="6">
    <location>
        <begin position="38"/>
        <end position="61"/>
    </location>
</feature>
<dbReference type="RefSeq" id="XP_016643471.1">
    <property type="nucleotide sequence ID" value="XM_016786869.1"/>
</dbReference>
<protein>
    <submittedName>
        <fullName evidence="7">Uncharacterized protein</fullName>
    </submittedName>
</protein>
<evidence type="ECO:0000256" key="6">
    <source>
        <dbReference type="SAM" id="Phobius"/>
    </source>
</evidence>
<dbReference type="Pfam" id="PF01988">
    <property type="entry name" value="VIT1"/>
    <property type="match status" value="1"/>
</dbReference>
<dbReference type="GO" id="GO:0012505">
    <property type="term" value="C:endomembrane system"/>
    <property type="evidence" value="ECO:0007669"/>
    <property type="project" value="UniProtKB-SubCell"/>
</dbReference>
<comment type="similarity">
    <text evidence="2">Belongs to the CCC1 family.</text>
</comment>
<evidence type="ECO:0000256" key="1">
    <source>
        <dbReference type="ARBA" id="ARBA00004127"/>
    </source>
</evidence>
<evidence type="ECO:0000313" key="8">
    <source>
        <dbReference type="Proteomes" id="UP000028545"/>
    </source>
</evidence>
<organism evidence="7 8">
    <name type="scientific">Pseudallescheria apiosperma</name>
    <name type="common">Scedosporium apiospermum</name>
    <dbReference type="NCBI Taxonomy" id="563466"/>
    <lineage>
        <taxon>Eukaryota</taxon>
        <taxon>Fungi</taxon>
        <taxon>Dikarya</taxon>
        <taxon>Ascomycota</taxon>
        <taxon>Pezizomycotina</taxon>
        <taxon>Sordariomycetes</taxon>
        <taxon>Hypocreomycetidae</taxon>
        <taxon>Microascales</taxon>
        <taxon>Microascaceae</taxon>
        <taxon>Scedosporium</taxon>
    </lineage>
</organism>
<keyword evidence="8" id="KW-1185">Reference proteome</keyword>
<name>A0A084G8L0_PSEDA</name>
<keyword evidence="4 6" id="KW-1133">Transmembrane helix</keyword>
<dbReference type="VEuPathDB" id="FungiDB:SAPIO_CDS4285"/>
<dbReference type="HOGENOM" id="CLU_1205353_0_0_1"/>
<reference evidence="7 8" key="1">
    <citation type="journal article" date="2014" name="Genome Announc.">
        <title>Draft genome sequence of the pathogenic fungus Scedosporium apiospermum.</title>
        <authorList>
            <person name="Vandeputte P."/>
            <person name="Ghamrawi S."/>
            <person name="Rechenmann M."/>
            <person name="Iltis A."/>
            <person name="Giraud S."/>
            <person name="Fleury M."/>
            <person name="Thornton C."/>
            <person name="Delhaes L."/>
            <person name="Meyer W."/>
            <person name="Papon N."/>
            <person name="Bouchara J.P."/>
        </authorList>
    </citation>
    <scope>NUCLEOTIDE SEQUENCE [LARGE SCALE GENOMIC DNA]</scope>
    <source>
        <strain evidence="7 8">IHEM 14462</strain>
    </source>
</reference>
<dbReference type="GeneID" id="27723357"/>
<comment type="caution">
    <text evidence="7">The sequence shown here is derived from an EMBL/GenBank/DDBJ whole genome shotgun (WGS) entry which is preliminary data.</text>
</comment>
<feature type="transmembrane region" description="Helical" evidence="6">
    <location>
        <begin position="12"/>
        <end position="32"/>
    </location>
</feature>
<dbReference type="Proteomes" id="UP000028545">
    <property type="component" value="Unassembled WGS sequence"/>
</dbReference>
<dbReference type="InterPro" id="IPR008217">
    <property type="entry name" value="Ccc1_fam"/>
</dbReference>
<keyword evidence="3 6" id="KW-0812">Transmembrane</keyword>
<gene>
    <name evidence="7" type="ORF">SAPIO_CDS4285</name>
</gene>
<keyword evidence="5 6" id="KW-0472">Membrane</keyword>
<dbReference type="AlphaFoldDB" id="A0A084G8L0"/>
<evidence type="ECO:0000256" key="5">
    <source>
        <dbReference type="ARBA" id="ARBA00023136"/>
    </source>
</evidence>
<evidence type="ECO:0000256" key="4">
    <source>
        <dbReference type="ARBA" id="ARBA00022989"/>
    </source>
</evidence>
<dbReference type="OrthoDB" id="73465at2759"/>
<dbReference type="GO" id="GO:0005384">
    <property type="term" value="F:manganese ion transmembrane transporter activity"/>
    <property type="evidence" value="ECO:0007669"/>
    <property type="project" value="InterPro"/>
</dbReference>
<evidence type="ECO:0000313" key="7">
    <source>
        <dbReference type="EMBL" id="KEZ43672.1"/>
    </source>
</evidence>
<evidence type="ECO:0000256" key="3">
    <source>
        <dbReference type="ARBA" id="ARBA00022692"/>
    </source>
</evidence>
<proteinExistence type="inferred from homology"/>
<comment type="subcellular location">
    <subcellularLocation>
        <location evidence="1">Endomembrane system</location>
        <topology evidence="1">Multi-pass membrane protein</topology>
    </subcellularLocation>
</comment>
<sequence length="230" mass="24470">MAYSRSRFLADLTLGFADGLTVPFALTAGVSSLGKTEIVVYAGLAEVCAGCLSMGVGGYLASRGEVLDVKDKLAQYAELAQEDASSRSTDADSAIEDLEKGLLSDDEDVDISGLEKAANDNVTLEISRRALLEYLAPLKLPGPIQDAVEAHVLGQPFTLSALALPGIDEVDQYPWSPVLTGLSIALGTSYAPRPQAKERSGQEIQIARASRRVRVDIFGLERAVTPESRD</sequence>